<dbReference type="SUPFAM" id="SSF88723">
    <property type="entry name" value="PIN domain-like"/>
    <property type="match status" value="1"/>
</dbReference>
<sequence length="165" mass="18604">MSYLLDSNVFISAKHLHYGLDFCPAFWDWLTHHGHTGRVCSIDKVSDEIQAGQDELSEWAKHRGQTLFRRTPPTLAPQFAQVSEWVVSQGYTPAAINTFFFQVADYYLVAHALAGDHVLVTHETLANSPGRIKIPNVCLGLGVRYMTPYQMLRTEQARFVLANPA</sequence>
<dbReference type="Proteomes" id="UP000246483">
    <property type="component" value="Unassembled WGS sequence"/>
</dbReference>
<dbReference type="InterPro" id="IPR029060">
    <property type="entry name" value="PIN-like_dom_sf"/>
</dbReference>
<organism evidence="1 2">
    <name type="scientific">Melaminivora alkalimesophila</name>
    <dbReference type="NCBI Taxonomy" id="1165852"/>
    <lineage>
        <taxon>Bacteria</taxon>
        <taxon>Pseudomonadati</taxon>
        <taxon>Pseudomonadota</taxon>
        <taxon>Betaproteobacteria</taxon>
        <taxon>Burkholderiales</taxon>
        <taxon>Comamonadaceae</taxon>
        <taxon>Melaminivora</taxon>
    </lineage>
</organism>
<proteinExistence type="predicted"/>
<name>A0A317RF43_9BURK</name>
<dbReference type="InterPro" id="IPR016541">
    <property type="entry name" value="UCP008505"/>
</dbReference>
<dbReference type="EMBL" id="QGUB01000003">
    <property type="protein sequence ID" value="PWW47066.1"/>
    <property type="molecule type" value="Genomic_DNA"/>
</dbReference>
<dbReference type="AlphaFoldDB" id="A0A317RF43"/>
<reference evidence="1 2" key="1">
    <citation type="submission" date="2018-05" db="EMBL/GenBank/DDBJ databases">
        <title>Genomic Encyclopedia of Type Strains, Phase IV (KMG-IV): sequencing the most valuable type-strain genomes for metagenomic binning, comparative biology and taxonomic classification.</title>
        <authorList>
            <person name="Goeker M."/>
        </authorList>
    </citation>
    <scope>NUCLEOTIDE SEQUENCE [LARGE SCALE GENOMIC DNA]</scope>
    <source>
        <strain evidence="1 2">DSM 26006</strain>
    </source>
</reference>
<dbReference type="RefSeq" id="WP_019373405.1">
    <property type="nucleotide sequence ID" value="NZ_ALEE01000262.1"/>
</dbReference>
<dbReference type="Pfam" id="PF14367">
    <property type="entry name" value="DUF4411"/>
    <property type="match status" value="1"/>
</dbReference>
<protein>
    <submittedName>
        <fullName evidence="1">Uncharacterized protein DUF4411</fullName>
    </submittedName>
</protein>
<gene>
    <name evidence="1" type="ORF">DFR36_103342</name>
</gene>
<accession>A0A317RF43</accession>
<dbReference type="OrthoDB" id="338425at2"/>
<comment type="caution">
    <text evidence="1">The sequence shown here is derived from an EMBL/GenBank/DDBJ whole genome shotgun (WGS) entry which is preliminary data.</text>
</comment>
<keyword evidence="2" id="KW-1185">Reference proteome</keyword>
<evidence type="ECO:0000313" key="2">
    <source>
        <dbReference type="Proteomes" id="UP000246483"/>
    </source>
</evidence>
<evidence type="ECO:0000313" key="1">
    <source>
        <dbReference type="EMBL" id="PWW47066.1"/>
    </source>
</evidence>